<dbReference type="Proteomes" id="UP001603857">
    <property type="component" value="Unassembled WGS sequence"/>
</dbReference>
<organism evidence="1 2">
    <name type="scientific">Flemingia macrophylla</name>
    <dbReference type="NCBI Taxonomy" id="520843"/>
    <lineage>
        <taxon>Eukaryota</taxon>
        <taxon>Viridiplantae</taxon>
        <taxon>Streptophyta</taxon>
        <taxon>Embryophyta</taxon>
        <taxon>Tracheophyta</taxon>
        <taxon>Spermatophyta</taxon>
        <taxon>Magnoliopsida</taxon>
        <taxon>eudicotyledons</taxon>
        <taxon>Gunneridae</taxon>
        <taxon>Pentapetalae</taxon>
        <taxon>rosids</taxon>
        <taxon>fabids</taxon>
        <taxon>Fabales</taxon>
        <taxon>Fabaceae</taxon>
        <taxon>Papilionoideae</taxon>
        <taxon>50 kb inversion clade</taxon>
        <taxon>NPAAA clade</taxon>
        <taxon>indigoferoid/millettioid clade</taxon>
        <taxon>Phaseoleae</taxon>
        <taxon>Flemingia</taxon>
    </lineage>
</organism>
<sequence length="115" mass="12962">MTSLKEATSSAGWSFVSLGMAYAKPNVNHSRSSKMFDVGICSLIMRVEGLNYSHPNLFLHEESDALTISLPFISLPVELSHILKDLLFDIIWKLQLPPKVKTLIWTGDHHTRANR</sequence>
<evidence type="ECO:0000313" key="1">
    <source>
        <dbReference type="EMBL" id="KAL2346953.1"/>
    </source>
</evidence>
<evidence type="ECO:0000313" key="2">
    <source>
        <dbReference type="Proteomes" id="UP001603857"/>
    </source>
</evidence>
<name>A0ABD1NHB1_9FABA</name>
<proteinExistence type="predicted"/>
<dbReference type="EMBL" id="JBGMDY010000001">
    <property type="protein sequence ID" value="KAL2346953.1"/>
    <property type="molecule type" value="Genomic_DNA"/>
</dbReference>
<dbReference type="AlphaFoldDB" id="A0ABD1NHB1"/>
<comment type="caution">
    <text evidence="1">The sequence shown here is derived from an EMBL/GenBank/DDBJ whole genome shotgun (WGS) entry which is preliminary data.</text>
</comment>
<gene>
    <name evidence="1" type="ORF">Fmac_000953</name>
</gene>
<protein>
    <submittedName>
        <fullName evidence="1">Uncharacterized protein</fullName>
    </submittedName>
</protein>
<reference evidence="1 2" key="1">
    <citation type="submission" date="2024-08" db="EMBL/GenBank/DDBJ databases">
        <title>Insights into the chromosomal genome structure of Flemingia macrophylla.</title>
        <authorList>
            <person name="Ding Y."/>
            <person name="Zhao Y."/>
            <person name="Bi W."/>
            <person name="Wu M."/>
            <person name="Zhao G."/>
            <person name="Gong Y."/>
            <person name="Li W."/>
            <person name="Zhang P."/>
        </authorList>
    </citation>
    <scope>NUCLEOTIDE SEQUENCE [LARGE SCALE GENOMIC DNA]</scope>
    <source>
        <strain evidence="1">DYQJB</strain>
        <tissue evidence="1">Leaf</tissue>
    </source>
</reference>
<keyword evidence="2" id="KW-1185">Reference proteome</keyword>
<accession>A0ABD1NHB1</accession>